<dbReference type="Proteomes" id="UP000754883">
    <property type="component" value="Unassembled WGS sequence"/>
</dbReference>
<dbReference type="PROSITE" id="PS50850">
    <property type="entry name" value="MFS"/>
    <property type="match status" value="1"/>
</dbReference>
<comment type="similarity">
    <text evidence="6">Belongs to the major facilitator superfamily. Allantoate permease family.</text>
</comment>
<dbReference type="Pfam" id="PF07690">
    <property type="entry name" value="MFS_1"/>
    <property type="match status" value="1"/>
</dbReference>
<comment type="subcellular location">
    <subcellularLocation>
        <location evidence="1">Membrane</location>
        <topology evidence="1">Multi-pass membrane protein</topology>
    </subcellularLocation>
</comment>
<keyword evidence="3 7" id="KW-0812">Transmembrane</keyword>
<evidence type="ECO:0000259" key="8">
    <source>
        <dbReference type="PROSITE" id="PS50850"/>
    </source>
</evidence>
<name>A0A9N9UB44_9HYPO</name>
<evidence type="ECO:0000256" key="3">
    <source>
        <dbReference type="ARBA" id="ARBA00022692"/>
    </source>
</evidence>
<evidence type="ECO:0000256" key="1">
    <source>
        <dbReference type="ARBA" id="ARBA00004141"/>
    </source>
</evidence>
<sequence>MVLSKTEGVSVPDKTEDTKSLGALEDVVHLEGKMSRDDVQKGMDHSRVDPEVAKYAFERAVEISEAEDKRLRGLINKRVLSIMIGTYFLQALDKGTISFVAVMGIRDDLHLVGQQYSWLTTCIYLAIVVVEFPTNWIIQRAPIAKYLSANIILWGITLALHAICKDFAGILIARTVLGALEACCQPVFIVLSATWFKREEQAAVTILWLVMAGLQQIIGGLLGYGFSNIPSWSPIKSWQALYTAYGALTVLWGLFVLYWMPDSQTKAKCFSEEDKALMIERVRKNQTGVQNRIFRREQVWEAFKDPQTYAFCILQICTTIPSGGLSAFSAILINSFGFSLIQTQLLAMGPGAVQIIVMISSIYLERKFKQVTLIMIGGTLPAIAGTVVFLTVPWSTDTRIGLLIAYYCIWSFYVAVGLLLSLISRNIAGQTKKATVIATTFVFWAAGNSAGPQVFRATDAPRYFTAFSVQMACWIVLVITLLALRTYYVFQNKKRDQKIADGRAVADDDLVHSFEDITDKENVNFRYIY</sequence>
<dbReference type="PANTHER" id="PTHR43791">
    <property type="entry name" value="PERMEASE-RELATED"/>
    <property type="match status" value="1"/>
</dbReference>
<gene>
    <name evidence="9" type="ORF">CBYS24578_00017891</name>
</gene>
<evidence type="ECO:0000256" key="6">
    <source>
        <dbReference type="ARBA" id="ARBA00037968"/>
    </source>
</evidence>
<evidence type="ECO:0000313" key="9">
    <source>
        <dbReference type="EMBL" id="CAG9983163.1"/>
    </source>
</evidence>
<feature type="transmembrane region" description="Helical" evidence="7">
    <location>
        <begin position="169"/>
        <end position="191"/>
    </location>
</feature>
<feature type="transmembrane region" description="Helical" evidence="7">
    <location>
        <begin position="404"/>
        <end position="423"/>
    </location>
</feature>
<evidence type="ECO:0000256" key="2">
    <source>
        <dbReference type="ARBA" id="ARBA00022448"/>
    </source>
</evidence>
<feature type="transmembrane region" description="Helical" evidence="7">
    <location>
        <begin position="146"/>
        <end position="163"/>
    </location>
</feature>
<feature type="transmembrane region" description="Helical" evidence="7">
    <location>
        <begin position="371"/>
        <end position="392"/>
    </location>
</feature>
<keyword evidence="10" id="KW-1185">Reference proteome</keyword>
<dbReference type="SUPFAM" id="SSF103473">
    <property type="entry name" value="MFS general substrate transporter"/>
    <property type="match status" value="1"/>
</dbReference>
<feature type="transmembrane region" description="Helical" evidence="7">
    <location>
        <begin position="345"/>
        <end position="364"/>
    </location>
</feature>
<dbReference type="InterPro" id="IPR011701">
    <property type="entry name" value="MFS"/>
</dbReference>
<dbReference type="FunFam" id="1.20.1250.20:FF:000064">
    <property type="entry name" value="MFS allantoate transporter"/>
    <property type="match status" value="1"/>
</dbReference>
<protein>
    <recommendedName>
        <fullName evidence="8">Major facilitator superfamily (MFS) profile domain-containing protein</fullName>
    </recommendedName>
</protein>
<feature type="domain" description="Major facilitator superfamily (MFS) profile" evidence="8">
    <location>
        <begin position="79"/>
        <end position="495"/>
    </location>
</feature>
<evidence type="ECO:0000256" key="4">
    <source>
        <dbReference type="ARBA" id="ARBA00022989"/>
    </source>
</evidence>
<dbReference type="EMBL" id="CABFNO020001359">
    <property type="protein sequence ID" value="CAG9983163.1"/>
    <property type="molecule type" value="Genomic_DNA"/>
</dbReference>
<evidence type="ECO:0000256" key="5">
    <source>
        <dbReference type="ARBA" id="ARBA00023136"/>
    </source>
</evidence>
<organism evidence="9 10">
    <name type="scientific">Clonostachys byssicola</name>
    <dbReference type="NCBI Taxonomy" id="160290"/>
    <lineage>
        <taxon>Eukaryota</taxon>
        <taxon>Fungi</taxon>
        <taxon>Dikarya</taxon>
        <taxon>Ascomycota</taxon>
        <taxon>Pezizomycotina</taxon>
        <taxon>Sordariomycetes</taxon>
        <taxon>Hypocreomycetidae</taxon>
        <taxon>Hypocreales</taxon>
        <taxon>Bionectriaceae</taxon>
        <taxon>Clonostachys</taxon>
    </lineage>
</organism>
<dbReference type="GO" id="GO:0016020">
    <property type="term" value="C:membrane"/>
    <property type="evidence" value="ECO:0007669"/>
    <property type="project" value="UniProtKB-SubCell"/>
</dbReference>
<accession>A0A9N9UB44</accession>
<keyword evidence="5 7" id="KW-0472">Membrane</keyword>
<evidence type="ECO:0000256" key="7">
    <source>
        <dbReference type="SAM" id="Phobius"/>
    </source>
</evidence>
<dbReference type="GO" id="GO:0033229">
    <property type="term" value="F:cysteine transmembrane transporter activity"/>
    <property type="evidence" value="ECO:0007669"/>
    <property type="project" value="TreeGrafter"/>
</dbReference>
<keyword evidence="4 7" id="KW-1133">Transmembrane helix</keyword>
<keyword evidence="2" id="KW-0813">Transport</keyword>
<dbReference type="Gene3D" id="1.20.1250.20">
    <property type="entry name" value="MFS general substrate transporter like domains"/>
    <property type="match status" value="1"/>
</dbReference>
<dbReference type="InterPro" id="IPR036259">
    <property type="entry name" value="MFS_trans_sf"/>
</dbReference>
<dbReference type="InterPro" id="IPR020846">
    <property type="entry name" value="MFS_dom"/>
</dbReference>
<feature type="transmembrane region" description="Helical" evidence="7">
    <location>
        <begin position="116"/>
        <end position="134"/>
    </location>
</feature>
<reference evidence="9 10" key="2">
    <citation type="submission" date="2021-10" db="EMBL/GenBank/DDBJ databases">
        <authorList>
            <person name="Piombo E."/>
        </authorList>
    </citation>
    <scope>NUCLEOTIDE SEQUENCE [LARGE SCALE GENOMIC DNA]</scope>
</reference>
<dbReference type="AlphaFoldDB" id="A0A9N9UB44"/>
<dbReference type="OrthoDB" id="6730379at2759"/>
<feature type="transmembrane region" description="Helical" evidence="7">
    <location>
        <begin position="238"/>
        <end position="260"/>
    </location>
</feature>
<feature type="transmembrane region" description="Helical" evidence="7">
    <location>
        <begin position="467"/>
        <end position="488"/>
    </location>
</feature>
<dbReference type="PANTHER" id="PTHR43791:SF63">
    <property type="entry name" value="HIGH AFFINITY CYSTEINE TRANSPORTER"/>
    <property type="match status" value="1"/>
</dbReference>
<evidence type="ECO:0000313" key="10">
    <source>
        <dbReference type="Proteomes" id="UP000754883"/>
    </source>
</evidence>
<feature type="transmembrane region" description="Helical" evidence="7">
    <location>
        <begin position="203"/>
        <end position="226"/>
    </location>
</feature>
<comment type="caution">
    <text evidence="9">The sequence shown here is derived from an EMBL/GenBank/DDBJ whole genome shotgun (WGS) entry which is preliminary data.</text>
</comment>
<reference evidence="10" key="1">
    <citation type="submission" date="2019-06" db="EMBL/GenBank/DDBJ databases">
        <authorList>
            <person name="Broberg M."/>
        </authorList>
    </citation>
    <scope>NUCLEOTIDE SEQUENCE [LARGE SCALE GENOMIC DNA]</scope>
</reference>
<feature type="transmembrane region" description="Helical" evidence="7">
    <location>
        <begin position="435"/>
        <end position="455"/>
    </location>
</feature>
<proteinExistence type="inferred from homology"/>
<feature type="transmembrane region" description="Helical" evidence="7">
    <location>
        <begin position="309"/>
        <end position="333"/>
    </location>
</feature>
<feature type="transmembrane region" description="Helical" evidence="7">
    <location>
        <begin position="79"/>
        <end position="104"/>
    </location>
</feature>